<dbReference type="OrthoDB" id="686384at2759"/>
<dbReference type="CDD" id="cd06155">
    <property type="entry name" value="eu_AANH_C_1"/>
    <property type="match status" value="1"/>
</dbReference>
<dbReference type="Proteomes" id="UP000504638">
    <property type="component" value="Unplaced"/>
</dbReference>
<dbReference type="Gene3D" id="3.30.1330.40">
    <property type="entry name" value="RutC-like"/>
    <property type="match status" value="2"/>
</dbReference>
<reference evidence="8 10" key="1">
    <citation type="submission" date="2020-01" db="EMBL/GenBank/DDBJ databases">
        <authorList>
            <consortium name="DOE Joint Genome Institute"/>
            <person name="Haridas S."/>
            <person name="Albert R."/>
            <person name="Binder M."/>
            <person name="Bloem J."/>
            <person name="Labutti K."/>
            <person name="Salamov A."/>
            <person name="Andreopoulos B."/>
            <person name="Baker S.E."/>
            <person name="Barry K."/>
            <person name="Bills G."/>
            <person name="Bluhm B.H."/>
            <person name="Cannon C."/>
            <person name="Castanera R."/>
            <person name="Culley D.E."/>
            <person name="Daum C."/>
            <person name="Ezra D."/>
            <person name="Gonzalez J.B."/>
            <person name="Henrissat B."/>
            <person name="Kuo A."/>
            <person name="Liang C."/>
            <person name="Lipzen A."/>
            <person name="Lutzoni F."/>
            <person name="Magnuson J."/>
            <person name="Mondo S."/>
            <person name="Nolan M."/>
            <person name="Ohm R."/>
            <person name="Pangilinan J."/>
            <person name="Park H.-J."/>
            <person name="Ramirez L."/>
            <person name="Alfaro M."/>
            <person name="Sun H."/>
            <person name="Tritt A."/>
            <person name="Yoshinaga Y."/>
            <person name="Zwiers L.-H."/>
            <person name="Turgeon B.G."/>
            <person name="Goodwin S.B."/>
            <person name="Spatafora J.W."/>
            <person name="Crous P.W."/>
            <person name="Grigoriev I.V."/>
        </authorList>
    </citation>
    <scope>NUCLEOTIDE SEQUENCE</scope>
    <source>
        <strain evidence="8 10">CBS 781.70</strain>
    </source>
</reference>
<dbReference type="PANTHER" id="PTHR12196:SF2">
    <property type="entry name" value="DIPHTHINE--AMMONIA LIGASE"/>
    <property type="match status" value="1"/>
</dbReference>
<dbReference type="InterPro" id="IPR035959">
    <property type="entry name" value="RutC-like_sf"/>
</dbReference>
<keyword evidence="9" id="KW-1185">Reference proteome</keyword>
<dbReference type="GO" id="GO:0017183">
    <property type="term" value="P:protein histidyl modification to diphthamide"/>
    <property type="evidence" value="ECO:0007669"/>
    <property type="project" value="TreeGrafter"/>
</dbReference>
<feature type="region of interest" description="Disordered" evidence="6">
    <location>
        <begin position="642"/>
        <end position="698"/>
    </location>
</feature>
<feature type="region of interest" description="Disordered" evidence="6">
    <location>
        <begin position="102"/>
        <end position="156"/>
    </location>
</feature>
<dbReference type="PANTHER" id="PTHR12196">
    <property type="entry name" value="DOMAIN OF UNKNOWN FUNCTION 71 DUF71 -CONTAINING PROTEIN"/>
    <property type="match status" value="1"/>
</dbReference>
<dbReference type="Gene3D" id="3.40.50.620">
    <property type="entry name" value="HUPs"/>
    <property type="match status" value="1"/>
</dbReference>
<evidence type="ECO:0000256" key="5">
    <source>
        <dbReference type="ARBA" id="ARBA00048108"/>
    </source>
</evidence>
<feature type="compositionally biased region" description="Low complexity" evidence="6">
    <location>
        <begin position="130"/>
        <end position="147"/>
    </location>
</feature>
<proteinExistence type="predicted"/>
<feature type="compositionally biased region" description="Polar residues" evidence="6">
    <location>
        <begin position="679"/>
        <end position="697"/>
    </location>
</feature>
<evidence type="ECO:0000256" key="6">
    <source>
        <dbReference type="SAM" id="MobiDB-lite"/>
    </source>
</evidence>
<dbReference type="RefSeq" id="XP_033536715.1">
    <property type="nucleotide sequence ID" value="XM_033682288.1"/>
</dbReference>
<reference evidence="10" key="2">
    <citation type="submission" date="2020-04" db="EMBL/GenBank/DDBJ databases">
        <authorList>
            <consortium name="NCBI Genome Project"/>
        </authorList>
    </citation>
    <scope>NUCLEOTIDE SEQUENCE</scope>
    <source>
        <strain evidence="10">CBS 781.70</strain>
    </source>
</reference>
<dbReference type="InterPro" id="IPR030662">
    <property type="entry name" value="DPH6/MJ0570"/>
</dbReference>
<dbReference type="Pfam" id="PF01042">
    <property type="entry name" value="Ribonuc_L-PSP"/>
    <property type="match status" value="1"/>
</dbReference>
<dbReference type="SUPFAM" id="SSF52402">
    <property type="entry name" value="Adenine nucleotide alpha hydrolases-like"/>
    <property type="match status" value="1"/>
</dbReference>
<dbReference type="EC" id="6.3.1.14" evidence="1"/>
<dbReference type="GO" id="GO:0017178">
    <property type="term" value="F:diphthine-ammonia ligase activity"/>
    <property type="evidence" value="ECO:0007669"/>
    <property type="project" value="UniProtKB-EC"/>
</dbReference>
<dbReference type="GO" id="GO:0016787">
    <property type="term" value="F:hydrolase activity"/>
    <property type="evidence" value="ECO:0007669"/>
    <property type="project" value="UniProtKB-KW"/>
</dbReference>
<dbReference type="InterPro" id="IPR002761">
    <property type="entry name" value="Diphthami_syn_dom"/>
</dbReference>
<dbReference type="Gene3D" id="3.90.1490.10">
    <property type="entry name" value="putative n-type atp pyrophosphatase, domain 2"/>
    <property type="match status" value="1"/>
</dbReference>
<evidence type="ECO:0000313" key="10">
    <source>
        <dbReference type="RefSeq" id="XP_033536715.1"/>
    </source>
</evidence>
<dbReference type="InterPro" id="IPR014729">
    <property type="entry name" value="Rossmann-like_a/b/a_fold"/>
</dbReference>
<dbReference type="EMBL" id="ML975152">
    <property type="protein sequence ID" value="KAF1815084.1"/>
    <property type="molecule type" value="Genomic_DNA"/>
</dbReference>
<dbReference type="Pfam" id="PF01902">
    <property type="entry name" value="Diphthami_syn_2"/>
    <property type="match status" value="1"/>
</dbReference>
<feature type="domain" description="Diphthamide synthase" evidence="7">
    <location>
        <begin position="174"/>
        <end position="321"/>
    </location>
</feature>
<dbReference type="InterPro" id="IPR006175">
    <property type="entry name" value="YjgF/YER057c/UK114"/>
</dbReference>
<name>A0A6G1GAN2_9PEZI</name>
<evidence type="ECO:0000256" key="3">
    <source>
        <dbReference type="ARBA" id="ARBA00029814"/>
    </source>
</evidence>
<gene>
    <name evidence="8 10" type="ORF">P152DRAFT_498938</name>
</gene>
<organism evidence="8">
    <name type="scientific">Eremomyces bilateralis CBS 781.70</name>
    <dbReference type="NCBI Taxonomy" id="1392243"/>
    <lineage>
        <taxon>Eukaryota</taxon>
        <taxon>Fungi</taxon>
        <taxon>Dikarya</taxon>
        <taxon>Ascomycota</taxon>
        <taxon>Pezizomycotina</taxon>
        <taxon>Dothideomycetes</taxon>
        <taxon>Dothideomycetes incertae sedis</taxon>
        <taxon>Eremomycetales</taxon>
        <taxon>Eremomycetaceae</taxon>
        <taxon>Eremomyces</taxon>
    </lineage>
</organism>
<sequence length="774" mass="83431">MLPSSATHDVIALISGGKDSIFSILQCEANGHRVVALANLYPAPRAHDPADADADANDDPDSFMYQTAGHTVVPHYAQLLGLPLYRAPIIGAAVETTLEYHPHERPRPGSLISGNGEGNGTHGIENLSIADASSSPPTPAAVAPTPTLIDPPPSDETESLLPLLRRVLSAHPSATAVSTGAVLSTYQRTRIESICARLRLVSLSPLWQWPSLPPAYAAASLLDTMRAAGMVARIVKVASAGIGEGELWADVLGEGRAQVVKGLRRILGDGGEEVGGAVVGEGGEYETVVVSGPPGRWKGRIEAGEVEKVRGEGDVWWVNLKGVKVVDVEEGDVVEGDRSTAIKPTLLDAEFEEVLSTVATEVEGVVPSLTVTPEIPRTDSHLRPSWFTHNVGLTVYLSNMHASPDERASPSEQLEKILVLLRQYLRDTYASTPSSIVSSTLLLRSMSDFTVLNPIYAAFFPLPLPPARVAVSCGSAMPPGCDVLLSVVVELGRQAERTGLHVQSWSYWAPANIGPYSQAIAIPLLPVKALIEENSEFDMRSAPKIIYMAGQIPLVPSSMQLLDHPLTSLNISGEEVVLPETGSSQPYLFLSRTVLALQHLFRVGRSMSVHCWLSGIAYIAIPPSHSHSENVELHLKSSSHTAAASARTAANEVSDTEDEESHEIDVWDLQNRPAWVAQQKEQAPQPNPSKHLQQTNTVDHRPRLPDMRHVHMTGATTTGYDSTPPMYVVRVAELPRGADIEWSAVGMANGDAVVQWLDIPGIRRKFKRGDFELC</sequence>
<evidence type="ECO:0000313" key="8">
    <source>
        <dbReference type="EMBL" id="KAF1815084.1"/>
    </source>
</evidence>
<evidence type="ECO:0000256" key="4">
    <source>
        <dbReference type="ARBA" id="ARBA00031552"/>
    </source>
</evidence>
<dbReference type="AlphaFoldDB" id="A0A6G1GAN2"/>
<evidence type="ECO:0000313" key="9">
    <source>
        <dbReference type="Proteomes" id="UP000504638"/>
    </source>
</evidence>
<reference evidence="10" key="3">
    <citation type="submission" date="2025-04" db="UniProtKB">
        <authorList>
            <consortium name="RefSeq"/>
        </authorList>
    </citation>
    <scope>IDENTIFICATION</scope>
    <source>
        <strain evidence="10">CBS 781.70</strain>
    </source>
</reference>
<protein>
    <recommendedName>
        <fullName evidence="2">Diphthine--ammonia ligase</fullName>
        <ecNumber evidence="1">6.3.1.14</ecNumber>
    </recommendedName>
    <alternativeName>
        <fullName evidence="3">Diphthamide synthase</fullName>
    </alternativeName>
    <alternativeName>
        <fullName evidence="4">Diphthamide synthetase</fullName>
    </alternativeName>
</protein>
<evidence type="ECO:0000256" key="2">
    <source>
        <dbReference type="ARBA" id="ARBA00018426"/>
    </source>
</evidence>
<keyword evidence="8" id="KW-0378">Hydrolase</keyword>
<evidence type="ECO:0000256" key="1">
    <source>
        <dbReference type="ARBA" id="ARBA00012089"/>
    </source>
</evidence>
<accession>A0A6G1GAN2</accession>
<dbReference type="SUPFAM" id="SSF55298">
    <property type="entry name" value="YjgF-like"/>
    <property type="match status" value="2"/>
</dbReference>
<comment type="catalytic activity">
    <reaction evidence="5">
        <text>diphthine-[translation elongation factor 2] + NH4(+) + ATP = diphthamide-[translation elongation factor 2] + AMP + diphosphate + H(+)</text>
        <dbReference type="Rhea" id="RHEA:19753"/>
        <dbReference type="Rhea" id="RHEA-COMP:10172"/>
        <dbReference type="Rhea" id="RHEA-COMP:10174"/>
        <dbReference type="ChEBI" id="CHEBI:15378"/>
        <dbReference type="ChEBI" id="CHEBI:16692"/>
        <dbReference type="ChEBI" id="CHEBI:28938"/>
        <dbReference type="ChEBI" id="CHEBI:30616"/>
        <dbReference type="ChEBI" id="CHEBI:33019"/>
        <dbReference type="ChEBI" id="CHEBI:82696"/>
        <dbReference type="ChEBI" id="CHEBI:456215"/>
        <dbReference type="EC" id="6.3.1.14"/>
    </reaction>
</comment>
<dbReference type="GeneID" id="54422858"/>
<dbReference type="CDD" id="cd01994">
    <property type="entry name" value="AANH_PF0828-like"/>
    <property type="match status" value="1"/>
</dbReference>
<evidence type="ECO:0000259" key="7">
    <source>
        <dbReference type="Pfam" id="PF01902"/>
    </source>
</evidence>